<gene>
    <name evidence="1" type="ORF">E5676_scaffold85G00760</name>
</gene>
<dbReference type="EMBL" id="SSTD01018828">
    <property type="protein sequence ID" value="TYJ97553.1"/>
    <property type="molecule type" value="Genomic_DNA"/>
</dbReference>
<organism evidence="1 2">
    <name type="scientific">Cucumis melo var. makuwa</name>
    <name type="common">Oriental melon</name>
    <dbReference type="NCBI Taxonomy" id="1194695"/>
    <lineage>
        <taxon>Eukaryota</taxon>
        <taxon>Viridiplantae</taxon>
        <taxon>Streptophyta</taxon>
        <taxon>Embryophyta</taxon>
        <taxon>Tracheophyta</taxon>
        <taxon>Spermatophyta</taxon>
        <taxon>Magnoliopsida</taxon>
        <taxon>eudicotyledons</taxon>
        <taxon>Gunneridae</taxon>
        <taxon>Pentapetalae</taxon>
        <taxon>rosids</taxon>
        <taxon>fabids</taxon>
        <taxon>Cucurbitales</taxon>
        <taxon>Cucurbitaceae</taxon>
        <taxon>Benincaseae</taxon>
        <taxon>Cucumis</taxon>
    </lineage>
</organism>
<proteinExistence type="predicted"/>
<dbReference type="PROSITE" id="PS51257">
    <property type="entry name" value="PROKAR_LIPOPROTEIN"/>
    <property type="match status" value="1"/>
</dbReference>
<accession>A0A5D3BE12</accession>
<protein>
    <submittedName>
        <fullName evidence="1">Uncharacterized protein</fullName>
    </submittedName>
</protein>
<name>A0A5D3BE12_CUCMM</name>
<sequence length="291" mass="31507">MLKFSGSTAGLIGDSSPLLGATASCSLCAIVCNELFTDRHRCPDVLCIVVVLVGYVVNWNCMSVDFKVLMLGKGTVRGRPTRGKKDAHATAHLTFSLLLAPPAGLSAAFASTVRRIPSSIRCPSQPRGRHASLFGRRRVKQETNRVSKVTLRFSGVTASVVGTNSPLFGRIRLGVQLNKDFSYSLGTVSFGITRLIYASFGITRLICASFVITRLLCVSFGITRLICASFGITRLICASFGITRLICASDGITRLIDVRVWRGADRRGARRMRKGHMDASGFLYASADVFC</sequence>
<comment type="caution">
    <text evidence="1">The sequence shown here is derived from an EMBL/GenBank/DDBJ whole genome shotgun (WGS) entry which is preliminary data.</text>
</comment>
<reference evidence="1 2" key="1">
    <citation type="submission" date="2019-08" db="EMBL/GenBank/DDBJ databases">
        <title>Draft genome sequences of two oriental melons (Cucumis melo L. var makuwa).</title>
        <authorList>
            <person name="Kwon S.-Y."/>
        </authorList>
    </citation>
    <scope>NUCLEOTIDE SEQUENCE [LARGE SCALE GENOMIC DNA]</scope>
    <source>
        <strain evidence="2">cv. Chang Bougi</strain>
        <tissue evidence="1">Leaf</tissue>
    </source>
</reference>
<evidence type="ECO:0000313" key="1">
    <source>
        <dbReference type="EMBL" id="TYJ97553.1"/>
    </source>
</evidence>
<dbReference type="AlphaFoldDB" id="A0A5D3BE12"/>
<evidence type="ECO:0000313" key="2">
    <source>
        <dbReference type="Proteomes" id="UP000321947"/>
    </source>
</evidence>
<dbReference type="Proteomes" id="UP000321947">
    <property type="component" value="Unassembled WGS sequence"/>
</dbReference>